<evidence type="ECO:0000256" key="3">
    <source>
        <dbReference type="ARBA" id="ARBA00022448"/>
    </source>
</evidence>
<dbReference type="PANTHER" id="PTHR28280:SF1">
    <property type="entry name" value="SHUTTLING PRE-60S FACTOR ECM1"/>
    <property type="match status" value="1"/>
</dbReference>
<dbReference type="PANTHER" id="PTHR28280">
    <property type="entry name" value="SHUTTLING PRE-60S FACTOR ECM1"/>
    <property type="match status" value="1"/>
</dbReference>
<gene>
    <name evidence="8" type="ORF">BD289DRAFT_423203</name>
</gene>
<dbReference type="GO" id="GO:0005737">
    <property type="term" value="C:cytoplasm"/>
    <property type="evidence" value="ECO:0007669"/>
    <property type="project" value="UniProtKB-SubCell"/>
</dbReference>
<proteinExistence type="predicted"/>
<accession>A0A2T3AJK8</accession>
<evidence type="ECO:0000256" key="7">
    <source>
        <dbReference type="SAM" id="MobiDB-lite"/>
    </source>
</evidence>
<evidence type="ECO:0000256" key="2">
    <source>
        <dbReference type="ARBA" id="ARBA00004496"/>
    </source>
</evidence>
<protein>
    <submittedName>
        <fullName evidence="8">Alb1-domain-containing protein</fullName>
    </submittedName>
</protein>
<evidence type="ECO:0000256" key="4">
    <source>
        <dbReference type="ARBA" id="ARBA00022490"/>
    </source>
</evidence>
<evidence type="ECO:0000313" key="8">
    <source>
        <dbReference type="EMBL" id="PSS00744.1"/>
    </source>
</evidence>
<evidence type="ECO:0000256" key="5">
    <source>
        <dbReference type="ARBA" id="ARBA00022517"/>
    </source>
</evidence>
<dbReference type="GO" id="GO:0005730">
    <property type="term" value="C:nucleolus"/>
    <property type="evidence" value="ECO:0007669"/>
    <property type="project" value="TreeGrafter"/>
</dbReference>
<feature type="compositionally biased region" description="Basic residues" evidence="7">
    <location>
        <begin position="60"/>
        <end position="79"/>
    </location>
</feature>
<feature type="compositionally biased region" description="Basic residues" evidence="7">
    <location>
        <begin position="1"/>
        <end position="10"/>
    </location>
</feature>
<dbReference type="GO" id="GO:0000055">
    <property type="term" value="P:ribosomal large subunit export from nucleus"/>
    <property type="evidence" value="ECO:0007669"/>
    <property type="project" value="TreeGrafter"/>
</dbReference>
<dbReference type="GO" id="GO:0030687">
    <property type="term" value="C:preribosome, large subunit precursor"/>
    <property type="evidence" value="ECO:0007669"/>
    <property type="project" value="TreeGrafter"/>
</dbReference>
<dbReference type="Pfam" id="PF09135">
    <property type="entry name" value="Alb1"/>
    <property type="match status" value="1"/>
</dbReference>
<feature type="compositionally biased region" description="Acidic residues" evidence="7">
    <location>
        <begin position="136"/>
        <end position="146"/>
    </location>
</feature>
<keyword evidence="4" id="KW-0963">Cytoplasm</keyword>
<dbReference type="EMBL" id="KZ678381">
    <property type="protein sequence ID" value="PSS00744.1"/>
    <property type="molecule type" value="Genomic_DNA"/>
</dbReference>
<evidence type="ECO:0000313" key="9">
    <source>
        <dbReference type="Proteomes" id="UP000241462"/>
    </source>
</evidence>
<dbReference type="InterPro" id="IPR053278">
    <property type="entry name" value="Pre-60S_factor_ECM1"/>
</dbReference>
<comment type="subcellular location">
    <subcellularLocation>
        <location evidence="2">Cytoplasm</location>
    </subcellularLocation>
    <subcellularLocation>
        <location evidence="1">Nucleus</location>
    </subcellularLocation>
</comment>
<dbReference type="OrthoDB" id="5304887at2759"/>
<dbReference type="AlphaFoldDB" id="A0A2T3AJK8"/>
<evidence type="ECO:0000256" key="6">
    <source>
        <dbReference type="ARBA" id="ARBA00023242"/>
    </source>
</evidence>
<keyword evidence="3" id="KW-0813">Transport</keyword>
<organism evidence="8 9">
    <name type="scientific">Coniella lustricola</name>
    <dbReference type="NCBI Taxonomy" id="2025994"/>
    <lineage>
        <taxon>Eukaryota</taxon>
        <taxon>Fungi</taxon>
        <taxon>Dikarya</taxon>
        <taxon>Ascomycota</taxon>
        <taxon>Pezizomycotina</taxon>
        <taxon>Sordariomycetes</taxon>
        <taxon>Sordariomycetidae</taxon>
        <taxon>Diaporthales</taxon>
        <taxon>Schizoparmaceae</taxon>
        <taxon>Coniella</taxon>
    </lineage>
</organism>
<evidence type="ECO:0000256" key="1">
    <source>
        <dbReference type="ARBA" id="ARBA00004123"/>
    </source>
</evidence>
<keyword evidence="6" id="KW-0539">Nucleus</keyword>
<reference evidence="8 9" key="1">
    <citation type="journal article" date="2018" name="Mycol. Prog.">
        <title>Coniella lustricola, a new species from submerged detritus.</title>
        <authorList>
            <person name="Raudabaugh D.B."/>
            <person name="Iturriaga T."/>
            <person name="Carver A."/>
            <person name="Mondo S."/>
            <person name="Pangilinan J."/>
            <person name="Lipzen A."/>
            <person name="He G."/>
            <person name="Amirebrahimi M."/>
            <person name="Grigoriev I.V."/>
            <person name="Miller A.N."/>
        </authorList>
    </citation>
    <scope>NUCLEOTIDE SEQUENCE [LARGE SCALE GENOMIC DNA]</scope>
    <source>
        <strain evidence="8 9">B22-T-1</strain>
    </source>
</reference>
<dbReference type="Proteomes" id="UP000241462">
    <property type="component" value="Unassembled WGS sequence"/>
</dbReference>
<dbReference type="InParanoid" id="A0A2T3AJK8"/>
<keyword evidence="9" id="KW-1185">Reference proteome</keyword>
<feature type="region of interest" description="Disordered" evidence="7">
    <location>
        <begin position="130"/>
        <end position="171"/>
    </location>
</feature>
<sequence>MAKFNAKKVKPPSIHSRAARRATSPSINTDKSLKAVQAPEESLNQRPSVLGIHQNAGVSKRIKRSRKSVLSSRARKRHERGLERAEEIVDRTANKVAKSKESARNIDSRRKAWDEINASAGGEKAAALNKFASLMNEEDDDDDENESAVGAADLDDEMQDAQQSKAVKPARVTRATTAAAAAAAVAAAAAPTQNEDDIDEIL</sequence>
<feature type="region of interest" description="Disordered" evidence="7">
    <location>
        <begin position="1"/>
        <end position="82"/>
    </location>
</feature>
<dbReference type="InterPro" id="IPR022784">
    <property type="entry name" value="Ribosome_bgen_Alb1"/>
</dbReference>
<keyword evidence="5" id="KW-0690">Ribosome biogenesis</keyword>
<name>A0A2T3AJK8_9PEZI</name>